<reference evidence="1" key="1">
    <citation type="journal article" date="2022" name="bioRxiv">
        <title>Sequencing and chromosome-scale assembly of the giantPleurodeles waltlgenome.</title>
        <authorList>
            <person name="Brown T."/>
            <person name="Elewa A."/>
            <person name="Iarovenko S."/>
            <person name="Subramanian E."/>
            <person name="Araus A.J."/>
            <person name="Petzold A."/>
            <person name="Susuki M."/>
            <person name="Suzuki K.-i.T."/>
            <person name="Hayashi T."/>
            <person name="Toyoda A."/>
            <person name="Oliveira C."/>
            <person name="Osipova E."/>
            <person name="Leigh N.D."/>
            <person name="Simon A."/>
            <person name="Yun M.H."/>
        </authorList>
    </citation>
    <scope>NUCLEOTIDE SEQUENCE</scope>
    <source>
        <strain evidence="1">20211129_DDA</strain>
        <tissue evidence="1">Liver</tissue>
    </source>
</reference>
<dbReference type="EMBL" id="JANPWB010000010">
    <property type="protein sequence ID" value="KAJ1139996.1"/>
    <property type="molecule type" value="Genomic_DNA"/>
</dbReference>
<organism evidence="1 2">
    <name type="scientific">Pleurodeles waltl</name>
    <name type="common">Iberian ribbed newt</name>
    <dbReference type="NCBI Taxonomy" id="8319"/>
    <lineage>
        <taxon>Eukaryota</taxon>
        <taxon>Metazoa</taxon>
        <taxon>Chordata</taxon>
        <taxon>Craniata</taxon>
        <taxon>Vertebrata</taxon>
        <taxon>Euteleostomi</taxon>
        <taxon>Amphibia</taxon>
        <taxon>Batrachia</taxon>
        <taxon>Caudata</taxon>
        <taxon>Salamandroidea</taxon>
        <taxon>Salamandridae</taxon>
        <taxon>Pleurodelinae</taxon>
        <taxon>Pleurodeles</taxon>
    </lineage>
</organism>
<protein>
    <submittedName>
        <fullName evidence="1">Uncharacterized protein</fullName>
    </submittedName>
</protein>
<name>A0AAV7QHQ1_PLEWA</name>
<accession>A0AAV7QHQ1</accession>
<evidence type="ECO:0000313" key="2">
    <source>
        <dbReference type="Proteomes" id="UP001066276"/>
    </source>
</evidence>
<evidence type="ECO:0000313" key="1">
    <source>
        <dbReference type="EMBL" id="KAJ1139996.1"/>
    </source>
</evidence>
<gene>
    <name evidence="1" type="ORF">NDU88_006357</name>
</gene>
<comment type="caution">
    <text evidence="1">The sequence shown here is derived from an EMBL/GenBank/DDBJ whole genome shotgun (WGS) entry which is preliminary data.</text>
</comment>
<sequence>MPAASRQLRAAQFPVVREPVVPCCEVREPKSVMCARKERSLGALGYLELWPKKLPSRSVKQYYSLANPAKNTSDQAGLQPSPRERAHSLPLTWGMAKAVLAQWSFPPGIQ</sequence>
<dbReference type="Proteomes" id="UP001066276">
    <property type="component" value="Chromosome 6"/>
</dbReference>
<keyword evidence="2" id="KW-1185">Reference proteome</keyword>
<dbReference type="AlphaFoldDB" id="A0AAV7QHQ1"/>
<proteinExistence type="predicted"/>